<evidence type="ECO:0000259" key="3">
    <source>
        <dbReference type="Pfam" id="PF14745"/>
    </source>
</evidence>
<dbReference type="Pfam" id="PF14745">
    <property type="entry name" value="WASH-4_N"/>
    <property type="match status" value="1"/>
</dbReference>
<dbReference type="GO" id="GO:0071203">
    <property type="term" value="C:WASH complex"/>
    <property type="evidence" value="ECO:0007669"/>
    <property type="project" value="InterPro"/>
</dbReference>
<reference evidence="5" key="1">
    <citation type="submission" date="2021-01" db="EMBL/GenBank/DDBJ databases">
        <authorList>
            <person name="Corre E."/>
            <person name="Pelletier E."/>
            <person name="Niang G."/>
            <person name="Scheremetjew M."/>
            <person name="Finn R."/>
            <person name="Kale V."/>
            <person name="Holt S."/>
            <person name="Cochrane G."/>
            <person name="Meng A."/>
            <person name="Brown T."/>
            <person name="Cohen L."/>
        </authorList>
    </citation>
    <scope>NUCLEOTIDE SEQUENCE</scope>
    <source>
        <strain evidence="5">CCMP2877</strain>
    </source>
</reference>
<dbReference type="GO" id="GO:0016197">
    <property type="term" value="P:endosomal transport"/>
    <property type="evidence" value="ECO:0007669"/>
    <property type="project" value="TreeGrafter"/>
</dbReference>
<dbReference type="InterPro" id="IPR028283">
    <property type="entry name" value="WASH-7_C"/>
</dbReference>
<dbReference type="PANTHER" id="PTHR31409">
    <property type="entry name" value="WASH COMPLEX SUBUNIT 4"/>
    <property type="match status" value="1"/>
</dbReference>
<evidence type="ECO:0008006" key="6">
    <source>
        <dbReference type="Google" id="ProtNLM"/>
    </source>
</evidence>
<dbReference type="PANTHER" id="PTHR31409:SF0">
    <property type="entry name" value="WASH COMPLEX SUBUNIT 4"/>
    <property type="match status" value="1"/>
</dbReference>
<dbReference type="InterPro" id="IPR028191">
    <property type="entry name" value="WASH-4_N"/>
</dbReference>
<evidence type="ECO:0000259" key="4">
    <source>
        <dbReference type="Pfam" id="PF14746"/>
    </source>
</evidence>
<feature type="domain" description="WASH complex subunit 7 C-terminal" evidence="4">
    <location>
        <begin position="928"/>
        <end position="1133"/>
    </location>
</feature>
<dbReference type="InterPro" id="IPR028282">
    <property type="entry name" value="WASH-7_central"/>
</dbReference>
<dbReference type="GO" id="GO:0005768">
    <property type="term" value="C:endosome"/>
    <property type="evidence" value="ECO:0007669"/>
    <property type="project" value="TreeGrafter"/>
</dbReference>
<feature type="domain" description="WASH complex subunit 7 central" evidence="2">
    <location>
        <begin position="534"/>
        <end position="883"/>
    </location>
</feature>
<gene>
    <name evidence="5" type="ORF">PPAR1163_LOCUS543</name>
</gene>
<evidence type="ECO:0000256" key="1">
    <source>
        <dbReference type="SAM" id="MobiDB-lite"/>
    </source>
</evidence>
<dbReference type="Pfam" id="PF14746">
    <property type="entry name" value="WASH-7_C"/>
    <property type="match status" value="1"/>
</dbReference>
<name>A0A7S1XK64_9STRA</name>
<dbReference type="Pfam" id="PF14744">
    <property type="entry name" value="WASH-7_mid"/>
    <property type="match status" value="1"/>
</dbReference>
<dbReference type="GO" id="GO:0007032">
    <property type="term" value="P:endosome organization"/>
    <property type="evidence" value="ECO:0007669"/>
    <property type="project" value="TreeGrafter"/>
</dbReference>
<organism evidence="5">
    <name type="scientific">Phaeomonas parva</name>
    <dbReference type="NCBI Taxonomy" id="124430"/>
    <lineage>
        <taxon>Eukaryota</taxon>
        <taxon>Sar</taxon>
        <taxon>Stramenopiles</taxon>
        <taxon>Ochrophyta</taxon>
        <taxon>Pinguiophyceae</taxon>
        <taxon>Pinguiochrysidales</taxon>
        <taxon>Pinguiochrysidaceae</taxon>
        <taxon>Phaeomonas</taxon>
    </lineage>
</organism>
<evidence type="ECO:0000259" key="2">
    <source>
        <dbReference type="Pfam" id="PF14744"/>
    </source>
</evidence>
<feature type="domain" description="WASH complex subunit 4 N-terminal" evidence="3">
    <location>
        <begin position="2"/>
        <end position="522"/>
    </location>
</feature>
<protein>
    <recommendedName>
        <fullName evidence="6">WASH complex subunit 4</fullName>
    </recommendedName>
</protein>
<dbReference type="EMBL" id="HBGJ01000751">
    <property type="protein sequence ID" value="CAD9242201.1"/>
    <property type="molecule type" value="Transcribed_RNA"/>
</dbReference>
<proteinExistence type="predicted"/>
<sequence>MEELRSAAEPVFYRKLLVFGSRETEYASPDDAAADASGLGATGGPECEMGRLLPILQDLSNFIDRSYCIAVNTVQQLAALYHEREALHKSTFSRTHLLPVFRGLAQVLEMLVTIDAIVEQNDELADAWGAYKRMVQGPVREAPSNFGVDEAKLQTFERMLVTLDHAVLGGLVFQNCIDQDFSEVAEADDDDLSPAGGRVDIKHNDVFLAEFTACLKLLLDEALAPIGTPAETNERESLVGIFALYALARRLAPPSQVPDPKFYKALWAVQKRVPVVTICGRLPWFPSDFLQRYAAMGLVKKLEPSSPETFRRQFLTQLDDAFPAEAKALHLQVYAWIVLMEGRFHPSLRHDANPNASLEARFSLMQKGVNLAARTKALATLLITLHLTLGVPMPKKVLGPLGLCVRGLKAVQHTSARHAAVIAETRPVLARMMAGRLLTAFSRLRGRLEAGKRFTDHNLDVVASLTAVETLLRGTDSVLSPTRLAALSLASCAALGESEQLKPAEAQQLRLLLKRVRLPTTFLSDLETATRTEFLFWNKELLPTMAATLYKDADQVWTLPYLLDGFGDGARLLGAAVHHPKPRALVDAYRGWLEDELARNFLRPLCTAAENDLRLMVHVKNMDHMSPPNPKERPDAFVRACLQLGSLRILGTVVDVRATVAAYLEETFYNLTTVTLHDWRTYAEMESLAKTIYGLRLKETFLPLGSLDAGLDVLQIMRNIHVFAHRFAYNMHQQVFVERRPDRGGRHLHAINAQSITASLRQHGLGVLNTAVNFTYQFLAQKFGVFSKFLVDDYIRSHLSRERRWFRKHKRSAEVNDIYPYQRAIALIKQVRKLGVNAAGKSFLDQFRELITEIGNALGYVRLVRCAGMYYCGEAVKFVPDLDHVINFERWAGDGKDGGKEGGDEEKEGGVRFSESAAGRGAGLSDETVRSARNLDGIIATLGKNFAEGTDYFKVLVNVFQAVLLNGEGEHGQLKNFYVIVPALLVQQVEANLIHKDAMYKSGRNRSAEASFTDDGFALGVAYVLTVLRQNADFAALHFFDGVRAEYALQEQQVKERMAAVQAKMKRKEAASRRFTLFSSKSQADLPEDDDDDDEILSQRITTVQTTAKRLAAHKKEMELLFFALNGASIFFRGED</sequence>
<evidence type="ECO:0000313" key="5">
    <source>
        <dbReference type="EMBL" id="CAD9242201.1"/>
    </source>
</evidence>
<feature type="region of interest" description="Disordered" evidence="1">
    <location>
        <begin position="895"/>
        <end position="925"/>
    </location>
</feature>
<accession>A0A7S1XK64</accession>
<dbReference type="AlphaFoldDB" id="A0A7S1XK64"/>
<dbReference type="InterPro" id="IPR027307">
    <property type="entry name" value="WASH7"/>
</dbReference>